<dbReference type="STRING" id="331113.SNE_A04420"/>
<evidence type="ECO:0000256" key="14">
    <source>
        <dbReference type="ARBA" id="ARBA00044898"/>
    </source>
</evidence>
<keyword evidence="5 25" id="KW-1133">Transmembrane helix</keyword>
<keyword evidence="3" id="KW-0813">Transport</keyword>
<sequence length="438" mass="48251">MEKDSRSHLFLGTVIWSLAALFYLYEFFLRVFVSTISDQVIADLSLTAQQFATMGAGYYLIYSFMQLPVGILVDRLGARLLLTIAVFLAGLGGFSFAFVHGFSSGFLSRCFMGFGSSFAYVCLLVLALNWFPRKHFGLMAGIANFLGAAGPMLAGGPLALLLTLFRDNWRLVIGGIGALGFVLAVFIGVFVRNTPPRQKGEIIHLEPGKESLLRRLGELIRIPQVWAIVLYAGFVYVCLPLLGAYWGTSFLQARGFSRTVAASIASMMWVGLGVGSPVLGKISDSIKRRKPILYGSAFFGIVVTILVVYFHLENKLIYMALFFLIGFVSAAQSVSFATITEHVPTKLQATAIGLNNSMIMFFAAVLPPIVSSFIGRSAAMHHEKAGHFTDADFQAGFFFMPIFYLCAYLLALFFIRETYCRQQFEVVKISKSDLSNIP</sequence>
<dbReference type="EMBL" id="FR872582">
    <property type="protein sequence ID" value="CCB88319.1"/>
    <property type="molecule type" value="Genomic_DNA"/>
</dbReference>
<comment type="catalytic activity">
    <reaction evidence="19">
        <text>L-alanyl-L-lysine(out) = L-alanyl-L-lysine(in)</text>
        <dbReference type="Rhea" id="RHEA:79415"/>
        <dbReference type="ChEBI" id="CHEBI:192470"/>
    </reaction>
</comment>
<feature type="transmembrane region" description="Helical" evidence="25">
    <location>
        <begin position="225"/>
        <end position="247"/>
    </location>
</feature>
<comment type="catalytic activity">
    <reaction evidence="9">
        <text>L-histidyl-glycine(out) = L-histidyl-glycine(in)</text>
        <dbReference type="Rhea" id="RHEA:79395"/>
        <dbReference type="ChEBI" id="CHEBI:229957"/>
    </reaction>
</comment>
<evidence type="ECO:0000256" key="10">
    <source>
        <dbReference type="ARBA" id="ARBA00044881"/>
    </source>
</evidence>
<dbReference type="eggNOG" id="COG2271">
    <property type="taxonomic scope" value="Bacteria"/>
</dbReference>
<dbReference type="InterPro" id="IPR011701">
    <property type="entry name" value="MFS"/>
</dbReference>
<comment type="catalytic activity">
    <reaction evidence="10">
        <text>L-alpha-aminoacyl-L-arginine(out) = L-alpha-aminoacyl-L-arginine(in)</text>
        <dbReference type="Rhea" id="RHEA:79367"/>
        <dbReference type="ChEBI" id="CHEBI:229968"/>
    </reaction>
</comment>
<evidence type="ECO:0000256" key="17">
    <source>
        <dbReference type="ARBA" id="ARBA00044903"/>
    </source>
</evidence>
<comment type="catalytic activity">
    <reaction evidence="11">
        <text>L-alpha-aminoacyl-L-histidine(out) = L-alpha-aminoacyl-L-histidine(in)</text>
        <dbReference type="Rhea" id="RHEA:79375"/>
        <dbReference type="ChEBI" id="CHEBI:229967"/>
    </reaction>
</comment>
<dbReference type="AlphaFoldDB" id="F8L6I1"/>
<evidence type="ECO:0000256" key="19">
    <source>
        <dbReference type="ARBA" id="ARBA00044919"/>
    </source>
</evidence>
<evidence type="ECO:0000259" key="26">
    <source>
        <dbReference type="PROSITE" id="PS50850"/>
    </source>
</evidence>
<evidence type="ECO:0000256" key="15">
    <source>
        <dbReference type="ARBA" id="ARBA00044899"/>
    </source>
</evidence>
<dbReference type="KEGG" id="sng:SNE_A04420"/>
<evidence type="ECO:0000256" key="16">
    <source>
        <dbReference type="ARBA" id="ARBA00044900"/>
    </source>
</evidence>
<evidence type="ECO:0000256" key="24">
    <source>
        <dbReference type="ARBA" id="ARBA00046376"/>
    </source>
</evidence>
<evidence type="ECO:0000256" key="3">
    <source>
        <dbReference type="ARBA" id="ARBA00022448"/>
    </source>
</evidence>
<feature type="transmembrane region" description="Helical" evidence="25">
    <location>
        <begin position="259"/>
        <end position="280"/>
    </location>
</feature>
<organism evidence="27 28">
    <name type="scientific">Simkania negevensis (strain ATCC VR-1471 / DSM 27360 / Z)</name>
    <dbReference type="NCBI Taxonomy" id="331113"/>
    <lineage>
        <taxon>Bacteria</taxon>
        <taxon>Pseudomonadati</taxon>
        <taxon>Chlamydiota</taxon>
        <taxon>Chlamydiia</taxon>
        <taxon>Parachlamydiales</taxon>
        <taxon>Simkaniaceae</taxon>
        <taxon>Simkania</taxon>
    </lineage>
</organism>
<protein>
    <recommendedName>
        <fullName evidence="21">Lysosomal dipeptide transporter MFSD1</fullName>
    </recommendedName>
    <alternativeName>
        <fullName evidence="22">Major facilitator superfamily domain-containing protein 1</fullName>
    </alternativeName>
</protein>
<comment type="catalytic activity">
    <reaction evidence="16">
        <text>L-lysyl-L-lysine(out) = L-lysyl-L-lysine(in)</text>
        <dbReference type="Rhea" id="RHEA:79403"/>
        <dbReference type="ChEBI" id="CHEBI:229956"/>
    </reaction>
</comment>
<keyword evidence="6 25" id="KW-0472">Membrane</keyword>
<comment type="catalytic activity">
    <reaction evidence="8">
        <text>L-lysyl-L-alanine(out) = L-lysyl-L-alanine(in)</text>
        <dbReference type="Rhea" id="RHEA:79399"/>
        <dbReference type="ChEBI" id="CHEBI:229954"/>
    </reaction>
</comment>
<evidence type="ECO:0000256" key="13">
    <source>
        <dbReference type="ARBA" id="ARBA00044893"/>
    </source>
</evidence>
<reference key="1">
    <citation type="journal article" date="2011" name="Mol. Biol. Evol.">
        <title>Unity in variety -- the pan-genome of the Chlamydiae.</title>
        <authorList>
            <person name="Collingro A."/>
            <person name="Tischler P."/>
            <person name="Weinmaier T."/>
            <person name="Penz T."/>
            <person name="Heinz E."/>
            <person name="Brunham R.C."/>
            <person name="Read T.D."/>
            <person name="Bavoil P.M."/>
            <person name="Sachse K."/>
            <person name="Kahane S."/>
            <person name="Friedman M.G."/>
            <person name="Rattei T."/>
            <person name="Myers G.S.A."/>
            <person name="Horn M."/>
        </authorList>
    </citation>
    <scope>NUCLEOTIDE SEQUENCE</scope>
    <source>
        <strain>Z</strain>
    </source>
</reference>
<dbReference type="PANTHER" id="PTHR23512:SF3">
    <property type="entry name" value="MAJOR FACILITATOR SUPERFAMILY DOMAIN-CONTAINING PROTEIN 1"/>
    <property type="match status" value="1"/>
</dbReference>
<feature type="transmembrane region" description="Helical" evidence="25">
    <location>
        <begin position="351"/>
        <end position="375"/>
    </location>
</feature>
<dbReference type="PROSITE" id="PS50850">
    <property type="entry name" value="MFS"/>
    <property type="match status" value="1"/>
</dbReference>
<dbReference type="GO" id="GO:0022857">
    <property type="term" value="F:transmembrane transporter activity"/>
    <property type="evidence" value="ECO:0007669"/>
    <property type="project" value="InterPro"/>
</dbReference>
<evidence type="ECO:0000313" key="28">
    <source>
        <dbReference type="Proteomes" id="UP000000496"/>
    </source>
</evidence>
<keyword evidence="28" id="KW-1185">Reference proteome</keyword>
<feature type="transmembrane region" description="Helical" evidence="25">
    <location>
        <begin position="7"/>
        <end position="25"/>
    </location>
</feature>
<dbReference type="CDD" id="cd06174">
    <property type="entry name" value="MFS"/>
    <property type="match status" value="1"/>
</dbReference>
<feature type="transmembrane region" description="Helical" evidence="25">
    <location>
        <begin position="292"/>
        <end position="310"/>
    </location>
</feature>
<evidence type="ECO:0000256" key="1">
    <source>
        <dbReference type="ARBA" id="ARBA00004155"/>
    </source>
</evidence>
<evidence type="ECO:0000256" key="23">
    <source>
        <dbReference type="ARBA" id="ARBA00045709"/>
    </source>
</evidence>
<dbReference type="InterPro" id="IPR036259">
    <property type="entry name" value="MFS_trans_sf"/>
</dbReference>
<dbReference type="GO" id="GO:0005765">
    <property type="term" value="C:lysosomal membrane"/>
    <property type="evidence" value="ECO:0007669"/>
    <property type="project" value="UniProtKB-SubCell"/>
</dbReference>
<comment type="catalytic activity">
    <reaction evidence="18">
        <text>L-histidyl-L-alpha-amino acid(out) = L-histidyl-L-alpha-amino acid(in)</text>
        <dbReference type="Rhea" id="RHEA:79379"/>
        <dbReference type="ChEBI" id="CHEBI:229964"/>
    </reaction>
</comment>
<feature type="transmembrane region" description="Helical" evidence="25">
    <location>
        <begin position="143"/>
        <end position="165"/>
    </location>
</feature>
<feature type="transmembrane region" description="Helical" evidence="25">
    <location>
        <begin position="395"/>
        <end position="415"/>
    </location>
</feature>
<gene>
    <name evidence="27" type="ordered locus">SNE_A04420</name>
</gene>
<comment type="function">
    <text evidence="23">Lysosomal dipeptide uniporter that selectively exports lysine, arginine or histidine-containing dipeptides with a net positive charge from the lysosome lumen into the cytosol. Could play a role in a specific type of protein O-glycosylation indirectly regulating macrophages migration and tissue invasion. Also essential for liver homeostasis.</text>
</comment>
<evidence type="ECO:0000256" key="4">
    <source>
        <dbReference type="ARBA" id="ARBA00022692"/>
    </source>
</evidence>
<evidence type="ECO:0000256" key="20">
    <source>
        <dbReference type="ARBA" id="ARBA00044924"/>
    </source>
</evidence>
<evidence type="ECO:0000256" key="7">
    <source>
        <dbReference type="ARBA" id="ARBA00023228"/>
    </source>
</evidence>
<name>F8L6I1_SIMNZ</name>
<feature type="transmembrane region" description="Helical" evidence="25">
    <location>
        <begin position="316"/>
        <end position="339"/>
    </location>
</feature>
<evidence type="ECO:0000256" key="5">
    <source>
        <dbReference type="ARBA" id="ARBA00022989"/>
    </source>
</evidence>
<dbReference type="Pfam" id="PF07690">
    <property type="entry name" value="MFS_1"/>
    <property type="match status" value="1"/>
</dbReference>
<evidence type="ECO:0000256" key="9">
    <source>
        <dbReference type="ARBA" id="ARBA00044878"/>
    </source>
</evidence>
<comment type="catalytic activity">
    <reaction evidence="14">
        <text>L-aspartyl-L-lysine(out) = L-aspartyl-L-lysine(in)</text>
        <dbReference type="Rhea" id="RHEA:79411"/>
        <dbReference type="ChEBI" id="CHEBI:229953"/>
    </reaction>
</comment>
<dbReference type="SUPFAM" id="SSF103473">
    <property type="entry name" value="MFS general substrate transporter"/>
    <property type="match status" value="1"/>
</dbReference>
<evidence type="ECO:0000256" key="12">
    <source>
        <dbReference type="ARBA" id="ARBA00044891"/>
    </source>
</evidence>
<dbReference type="HOGENOM" id="CLU_001265_62_2_0"/>
<comment type="subcellular location">
    <subcellularLocation>
        <location evidence="1">Lysosome membrane</location>
        <topology evidence="1">Multi-pass membrane protein</topology>
    </subcellularLocation>
</comment>
<dbReference type="InterPro" id="IPR020846">
    <property type="entry name" value="MFS_dom"/>
</dbReference>
<evidence type="ECO:0000256" key="21">
    <source>
        <dbReference type="ARBA" id="ARBA00044985"/>
    </source>
</evidence>
<evidence type="ECO:0000256" key="11">
    <source>
        <dbReference type="ARBA" id="ARBA00044884"/>
    </source>
</evidence>
<evidence type="ECO:0000256" key="25">
    <source>
        <dbReference type="SAM" id="Phobius"/>
    </source>
</evidence>
<evidence type="ECO:0000256" key="22">
    <source>
        <dbReference type="ARBA" id="ARBA00045018"/>
    </source>
</evidence>
<comment type="catalytic activity">
    <reaction evidence="17">
        <text>L-arginyl-glycine(out) = L-arginyl-glycine(in)</text>
        <dbReference type="Rhea" id="RHEA:79391"/>
        <dbReference type="ChEBI" id="CHEBI:229955"/>
    </reaction>
</comment>
<comment type="catalytic activity">
    <reaction evidence="13">
        <text>L-alpha-aminoacyl-L-lysine(out) = L-alpha-aminoacyl-L-lysine(in)</text>
        <dbReference type="Rhea" id="RHEA:79383"/>
        <dbReference type="ChEBI" id="CHEBI:229966"/>
    </reaction>
</comment>
<dbReference type="InterPro" id="IPR052187">
    <property type="entry name" value="MFSD1"/>
</dbReference>
<comment type="subunit">
    <text evidence="24">Homodimer. Interacts with lysosomal protein GLMP (via lumenal domain); the interaction starts while both proteins are still in the endoplasmic reticulum and is required for stabilization of MFSD1 in lysosomes but has no direct effect on its targeting to lysosomes or transporter activity.</text>
</comment>
<feature type="transmembrane region" description="Helical" evidence="25">
    <location>
        <begin position="111"/>
        <end position="131"/>
    </location>
</feature>
<evidence type="ECO:0000256" key="6">
    <source>
        <dbReference type="ARBA" id="ARBA00023136"/>
    </source>
</evidence>
<dbReference type="PANTHER" id="PTHR23512">
    <property type="entry name" value="MAJOR FACILITATOR SUPERFAMILY DOMAIN-CONTAINING PROTEIN 1"/>
    <property type="match status" value="1"/>
</dbReference>
<feature type="domain" description="Major facilitator superfamily (MFS) profile" evidence="26">
    <location>
        <begin position="14"/>
        <end position="419"/>
    </location>
</feature>
<keyword evidence="7" id="KW-0458">Lysosome</keyword>
<keyword evidence="4 25" id="KW-0812">Transmembrane</keyword>
<evidence type="ECO:0000256" key="8">
    <source>
        <dbReference type="ARBA" id="ARBA00044876"/>
    </source>
</evidence>
<evidence type="ECO:0000256" key="18">
    <source>
        <dbReference type="ARBA" id="ARBA00044912"/>
    </source>
</evidence>
<comment type="catalytic activity">
    <reaction evidence="20">
        <text>L-lysyl-glycine(out) = L-lysyl-glycine(in)</text>
        <dbReference type="Rhea" id="RHEA:79407"/>
        <dbReference type="ChEBI" id="CHEBI:191202"/>
    </reaction>
</comment>
<feature type="transmembrane region" description="Helical" evidence="25">
    <location>
        <begin position="80"/>
        <end position="99"/>
    </location>
</feature>
<feature type="transmembrane region" description="Helical" evidence="25">
    <location>
        <begin position="171"/>
        <end position="191"/>
    </location>
</feature>
<comment type="catalytic activity">
    <reaction evidence="15">
        <text>L-arginyl-L-alpha-amino acid(out) = L-arginyl-L-alpha-amino acid(in)</text>
        <dbReference type="Rhea" id="RHEA:79371"/>
        <dbReference type="ChEBI" id="CHEBI:84315"/>
    </reaction>
</comment>
<reference evidence="27 28" key="2">
    <citation type="journal article" date="2011" name="Mol. Biol. Evol.">
        <title>Unity in variety--the pan-genome of the Chlamydiae.</title>
        <authorList>
            <person name="Collingro A."/>
            <person name="Tischler P."/>
            <person name="Weinmaier T."/>
            <person name="Penz T."/>
            <person name="Heinz E."/>
            <person name="Brunham R.C."/>
            <person name="Read T.D."/>
            <person name="Bavoil P.M."/>
            <person name="Sachse K."/>
            <person name="Kahane S."/>
            <person name="Friedman M.G."/>
            <person name="Rattei T."/>
            <person name="Myers G.S."/>
            <person name="Horn M."/>
        </authorList>
    </citation>
    <scope>NUCLEOTIDE SEQUENCE [LARGE SCALE GENOMIC DNA]</scope>
    <source>
        <strain evidence="28">ATCC VR-1471 / Z</strain>
    </source>
</reference>
<accession>F8L6I1</accession>
<dbReference type="Proteomes" id="UP000000496">
    <property type="component" value="Chromosome gsn.131"/>
</dbReference>
<evidence type="ECO:0000256" key="2">
    <source>
        <dbReference type="ARBA" id="ARBA00008335"/>
    </source>
</evidence>
<comment type="similarity">
    <text evidence="2">Belongs to the major facilitator superfamily.</text>
</comment>
<evidence type="ECO:0000313" key="27">
    <source>
        <dbReference type="EMBL" id="CCB88319.1"/>
    </source>
</evidence>
<feature type="transmembrane region" description="Helical" evidence="25">
    <location>
        <begin position="56"/>
        <end position="73"/>
    </location>
</feature>
<proteinExistence type="inferred from homology"/>
<comment type="catalytic activity">
    <reaction evidence="12">
        <text>L-lysyl-L-alpha-amino acid(out) = L-lysyl-L-alpha-amino acid(in)</text>
        <dbReference type="Rhea" id="RHEA:79387"/>
        <dbReference type="ChEBI" id="CHEBI:229965"/>
    </reaction>
</comment>
<dbReference type="Gene3D" id="1.20.1250.20">
    <property type="entry name" value="MFS general substrate transporter like domains"/>
    <property type="match status" value="2"/>
</dbReference>